<gene>
    <name evidence="5" type="primary">rplY</name>
    <name evidence="5" type="synonym">ctc</name>
    <name evidence="8" type="ordered locus">BP1026B_I2976</name>
</gene>
<dbReference type="Gene3D" id="2.40.240.10">
    <property type="entry name" value="Ribosomal Protein L25, Chain P"/>
    <property type="match status" value="1"/>
</dbReference>
<organism evidence="8 9">
    <name type="scientific">Burkholderia pseudomallei (strain 1026b)</name>
    <dbReference type="NCBI Taxonomy" id="884204"/>
    <lineage>
        <taxon>Bacteria</taxon>
        <taxon>Pseudomonadati</taxon>
        <taxon>Pseudomonadota</taxon>
        <taxon>Betaproteobacteria</taxon>
        <taxon>Burkholderiales</taxon>
        <taxon>Burkholderiaceae</taxon>
        <taxon>Burkholderia</taxon>
        <taxon>pseudomallei group</taxon>
    </lineage>
</organism>
<dbReference type="Gene3D" id="2.170.120.20">
    <property type="entry name" value="Ribosomal protein L25, beta domain"/>
    <property type="match status" value="1"/>
</dbReference>
<dbReference type="HAMAP" id="MF_01334">
    <property type="entry name" value="Ribosomal_bL25_CTC"/>
    <property type="match status" value="1"/>
</dbReference>
<dbReference type="NCBIfam" id="TIGR00731">
    <property type="entry name" value="bL25_bact_ctc"/>
    <property type="match status" value="1"/>
</dbReference>
<evidence type="ECO:0000313" key="9">
    <source>
        <dbReference type="Proteomes" id="UP000010087"/>
    </source>
</evidence>
<dbReference type="SUPFAM" id="SSF50715">
    <property type="entry name" value="Ribosomal protein L25-like"/>
    <property type="match status" value="1"/>
</dbReference>
<keyword evidence="4 5" id="KW-0687">Ribonucleoprotein</keyword>
<dbReference type="Pfam" id="PF14693">
    <property type="entry name" value="Ribosomal_TL5_C"/>
    <property type="match status" value="1"/>
</dbReference>
<evidence type="ECO:0000259" key="7">
    <source>
        <dbReference type="Pfam" id="PF14693"/>
    </source>
</evidence>
<feature type="domain" description="Large ribosomal subunit protein bL25 beta" evidence="7">
    <location>
        <begin position="134"/>
        <end position="222"/>
    </location>
</feature>
<dbReference type="GO" id="GO:0008097">
    <property type="term" value="F:5S rRNA binding"/>
    <property type="evidence" value="ECO:0007669"/>
    <property type="project" value="InterPro"/>
</dbReference>
<comment type="similarity">
    <text evidence="5">Belongs to the bacterial ribosomal protein bL25 family. CTC subfamily.</text>
</comment>
<dbReference type="PANTHER" id="PTHR33284:SF1">
    <property type="entry name" value="RIBOSOMAL PROTEIN L25_GLN-TRNA SYNTHETASE, ANTI-CODON-BINDING DOMAIN-CONTAINING PROTEIN"/>
    <property type="match status" value="1"/>
</dbReference>
<evidence type="ECO:0000256" key="2">
    <source>
        <dbReference type="ARBA" id="ARBA00022884"/>
    </source>
</evidence>
<dbReference type="Proteomes" id="UP000010087">
    <property type="component" value="Chromosome 1"/>
</dbReference>
<keyword evidence="2 5" id="KW-0694">RNA-binding</keyword>
<dbReference type="PATRIC" id="fig|884204.3.peg.3276"/>
<dbReference type="InterPro" id="IPR020056">
    <property type="entry name" value="Rbsml_bL25/Gln-tRNA_synth_N"/>
</dbReference>
<reference evidence="8 9" key="1">
    <citation type="journal article" date="2012" name="PLoS ONE">
        <title>Evolution of Burkholderia pseudomallei in recurrent melioidosis.</title>
        <authorList>
            <person name="Hayden H.S."/>
            <person name="Lim R."/>
            <person name="Brittnacher M.J."/>
            <person name="Sims E.H."/>
            <person name="Ramage E.R."/>
            <person name="Fong C."/>
            <person name="Wu Z."/>
            <person name="Crist E."/>
            <person name="Chang J."/>
            <person name="Zhou Y."/>
            <person name="Radey M."/>
            <person name="Rohmer L."/>
            <person name="Haugen E."/>
            <person name="Gillett W."/>
            <person name="Wuthiekanun V."/>
            <person name="Peacock S.J."/>
            <person name="Kaul R."/>
            <person name="Miller S.I."/>
            <person name="Manoil C."/>
            <person name="Jacobs M.A."/>
        </authorList>
    </citation>
    <scope>NUCLEOTIDE SEQUENCE [LARGE SCALE GENOMIC DNA]</scope>
    <source>
        <strain evidence="8 9">1026b</strain>
    </source>
</reference>
<dbReference type="PANTHER" id="PTHR33284">
    <property type="entry name" value="RIBOSOMAL PROTEIN L25/GLN-TRNA SYNTHETASE, ANTI-CODON-BINDING DOMAIN-CONTAINING PROTEIN"/>
    <property type="match status" value="1"/>
</dbReference>
<dbReference type="NCBIfam" id="NF004612">
    <property type="entry name" value="PRK05943.1"/>
    <property type="match status" value="1"/>
</dbReference>
<feature type="domain" description="Large ribosomal subunit protein bL25 L25" evidence="6">
    <location>
        <begin position="41"/>
        <end position="126"/>
    </location>
</feature>
<protein>
    <recommendedName>
        <fullName evidence="5">Large ribosomal subunit protein bL25</fullName>
    </recommendedName>
    <alternativeName>
        <fullName evidence="5">General stress protein CTC</fullName>
    </alternativeName>
</protein>
<dbReference type="NCBIfam" id="NF004128">
    <property type="entry name" value="PRK05618.1-2"/>
    <property type="match status" value="1"/>
</dbReference>
<dbReference type="CDD" id="cd00495">
    <property type="entry name" value="Ribosomal_L25_TL5_CTC"/>
    <property type="match status" value="1"/>
</dbReference>
<keyword evidence="3 5" id="KW-0689">Ribosomal protein</keyword>
<evidence type="ECO:0000256" key="4">
    <source>
        <dbReference type="ARBA" id="ARBA00023274"/>
    </source>
</evidence>
<dbReference type="AlphaFoldDB" id="A0A0H3HNH4"/>
<proteinExistence type="inferred from homology"/>
<dbReference type="GO" id="GO:0006412">
    <property type="term" value="P:translation"/>
    <property type="evidence" value="ECO:0007669"/>
    <property type="project" value="UniProtKB-UniRule"/>
</dbReference>
<dbReference type="Pfam" id="PF01386">
    <property type="entry name" value="Ribosomal_L25p"/>
    <property type="match status" value="1"/>
</dbReference>
<sequence length="240" mass="25849">MHNRPGPTNPRPSIGGLMLSRGPVLLPGRGQHMEKHMKVVAFERQQQGTGASRRLRNAGKTTGIVYGGEAAPQMIELDHNALWHALKKEAFHSSILDLEVAGKSQRVLLRDVQYHPFRQLVLHVDFQRIDPKKKLHTKAPLHFLNAETSPAVKLSSAVVSHVVTEIEIECLPADLPEFLEVDLSKIEAGQSLHAKDIALPNGVALTAHVDAENPVIASATIPAGAVSDEAAAGEGETPAA</sequence>
<name>A0A0H3HNH4_BURP2</name>
<comment type="subunit">
    <text evidence="5">Part of the 50S ribosomal subunit; part of the 5S rRNA/L5/L18/L25 subcomplex. Contacts the 5S rRNA. Binds to the 5S rRNA independently of L5 and L18.</text>
</comment>
<dbReference type="KEGG" id="bpz:BP1026B_I2976"/>
<evidence type="ECO:0000313" key="8">
    <source>
        <dbReference type="EMBL" id="AFI67561.1"/>
    </source>
</evidence>
<dbReference type="InterPro" id="IPR020930">
    <property type="entry name" value="Ribosomal_uL5_bac-type"/>
</dbReference>
<evidence type="ECO:0000256" key="5">
    <source>
        <dbReference type="HAMAP-Rule" id="MF_01334"/>
    </source>
</evidence>
<dbReference type="GO" id="GO:0003735">
    <property type="term" value="F:structural constituent of ribosome"/>
    <property type="evidence" value="ECO:0007669"/>
    <property type="project" value="InterPro"/>
</dbReference>
<dbReference type="InterPro" id="IPR029751">
    <property type="entry name" value="Ribosomal_L25_dom"/>
</dbReference>
<evidence type="ECO:0000259" key="6">
    <source>
        <dbReference type="Pfam" id="PF01386"/>
    </source>
</evidence>
<dbReference type="EMBL" id="CP002833">
    <property type="protein sequence ID" value="AFI67561.1"/>
    <property type="molecule type" value="Genomic_DNA"/>
</dbReference>
<evidence type="ECO:0000256" key="3">
    <source>
        <dbReference type="ARBA" id="ARBA00022980"/>
    </source>
</evidence>
<dbReference type="InterPro" id="IPR011035">
    <property type="entry name" value="Ribosomal_bL25/Gln-tRNA_synth"/>
</dbReference>
<evidence type="ECO:0000256" key="1">
    <source>
        <dbReference type="ARBA" id="ARBA00022730"/>
    </source>
</evidence>
<dbReference type="InterPro" id="IPR020057">
    <property type="entry name" value="Ribosomal_bL25_b-dom"/>
</dbReference>
<dbReference type="GO" id="GO:0022625">
    <property type="term" value="C:cytosolic large ribosomal subunit"/>
    <property type="evidence" value="ECO:0007669"/>
    <property type="project" value="TreeGrafter"/>
</dbReference>
<keyword evidence="1 5" id="KW-0699">rRNA-binding</keyword>
<accession>A0A0H3HNH4</accession>
<dbReference type="InterPro" id="IPR001021">
    <property type="entry name" value="Ribosomal_bL25_long"/>
</dbReference>
<dbReference type="InterPro" id="IPR037121">
    <property type="entry name" value="Ribosomal_bL25_C"/>
</dbReference>
<dbReference type="NCBIfam" id="NF004130">
    <property type="entry name" value="PRK05618.1-5"/>
    <property type="match status" value="1"/>
</dbReference>
<comment type="function">
    <text evidence="5">This is one of the proteins that binds to the 5S RNA in the ribosome where it forms part of the central protuberance.</text>
</comment>